<dbReference type="RefSeq" id="WP_379771287.1">
    <property type="nucleotide sequence ID" value="NZ_JBHSJF010000006.1"/>
</dbReference>
<keyword evidence="4 5" id="KW-0472">Membrane</keyword>
<feature type="transmembrane region" description="Helical" evidence="5">
    <location>
        <begin position="88"/>
        <end position="109"/>
    </location>
</feature>
<dbReference type="Proteomes" id="UP001595796">
    <property type="component" value="Unassembled WGS sequence"/>
</dbReference>
<feature type="transmembrane region" description="Helical" evidence="5">
    <location>
        <begin position="12"/>
        <end position="40"/>
    </location>
</feature>
<keyword evidence="3 5" id="KW-1133">Transmembrane helix</keyword>
<dbReference type="InterPro" id="IPR010920">
    <property type="entry name" value="LSM_dom_sf"/>
</dbReference>
<dbReference type="PANTHER" id="PTHR30566:SF25">
    <property type="entry name" value="INNER MEMBRANE PROTEIN"/>
    <property type="match status" value="1"/>
</dbReference>
<feature type="transmembrane region" description="Helical" evidence="5">
    <location>
        <begin position="140"/>
        <end position="161"/>
    </location>
</feature>
<dbReference type="Gene3D" id="1.10.287.1260">
    <property type="match status" value="1"/>
</dbReference>
<dbReference type="Pfam" id="PF00924">
    <property type="entry name" value="MS_channel_2nd"/>
    <property type="match status" value="1"/>
</dbReference>
<evidence type="ECO:0000256" key="1">
    <source>
        <dbReference type="ARBA" id="ARBA00004370"/>
    </source>
</evidence>
<dbReference type="InterPro" id="IPR023408">
    <property type="entry name" value="MscS_beta-dom_sf"/>
</dbReference>
<dbReference type="PANTHER" id="PTHR30566">
    <property type="entry name" value="YNAI-RELATED MECHANOSENSITIVE ION CHANNEL"/>
    <property type="match status" value="1"/>
</dbReference>
<reference evidence="8" key="1">
    <citation type="journal article" date="2019" name="Int. J. Syst. Evol. Microbiol.">
        <title>The Global Catalogue of Microorganisms (GCM) 10K type strain sequencing project: providing services to taxonomists for standard genome sequencing and annotation.</title>
        <authorList>
            <consortium name="The Broad Institute Genomics Platform"/>
            <consortium name="The Broad Institute Genome Sequencing Center for Infectious Disease"/>
            <person name="Wu L."/>
            <person name="Ma J."/>
        </authorList>
    </citation>
    <scope>NUCLEOTIDE SEQUENCE [LARGE SCALE GENOMIC DNA]</scope>
    <source>
        <strain evidence="8">CGMCC 1.16444</strain>
    </source>
</reference>
<evidence type="ECO:0000256" key="4">
    <source>
        <dbReference type="ARBA" id="ARBA00023136"/>
    </source>
</evidence>
<comment type="caution">
    <text evidence="7">The sequence shown here is derived from an EMBL/GenBank/DDBJ whole genome shotgun (WGS) entry which is preliminary data.</text>
</comment>
<evidence type="ECO:0000256" key="3">
    <source>
        <dbReference type="ARBA" id="ARBA00022989"/>
    </source>
</evidence>
<evidence type="ECO:0000256" key="2">
    <source>
        <dbReference type="ARBA" id="ARBA00022692"/>
    </source>
</evidence>
<keyword evidence="2 5" id="KW-0812">Transmembrane</keyword>
<dbReference type="SUPFAM" id="SSF50182">
    <property type="entry name" value="Sm-like ribonucleoproteins"/>
    <property type="match status" value="1"/>
</dbReference>
<comment type="subcellular location">
    <subcellularLocation>
        <location evidence="1">Membrane</location>
    </subcellularLocation>
</comment>
<keyword evidence="8" id="KW-1185">Reference proteome</keyword>
<feature type="transmembrane region" description="Helical" evidence="5">
    <location>
        <begin position="167"/>
        <end position="186"/>
    </location>
</feature>
<evidence type="ECO:0000256" key="5">
    <source>
        <dbReference type="SAM" id="Phobius"/>
    </source>
</evidence>
<evidence type="ECO:0000313" key="7">
    <source>
        <dbReference type="EMBL" id="MFC5069260.1"/>
    </source>
</evidence>
<sequence length="376" mass="41788">MGFAFPHWMLNLPPWVLCITAVGISAVVWAIANASLAFFINRLASFGWTTKLRLFLRRVRPSLAIIIGTLSFLPMIPATGFSSEVQVGLVRACLVVITLALGIASWRMSQLAFDIYTRKHGGLDFSEDVQIRRRQTRLNLLRQLTTVCIALTTVAVVFMSLPALRTVGVSLFASAGVAGIAIGLAARPAISSLLAGIQIAFTEPIRIGDQVVLEGEWGTVEDITATYVVVNIWDLRRMIVPLSYFLEKPFQNWTRENPQILGTAMLFVDYSVPVEEMREQLRLILKGCKLWDGRAMALQVTDLRENTVEVRALMSAKNAPNAFDLRCHVREKMIEWLRAEYPHALPRTRFAIDSTLLEVPGIGVHNGGAFAQVRAQ</sequence>
<organism evidence="7 8">
    <name type="scientific">Flaviflagellibacter deserti</name>
    <dbReference type="NCBI Taxonomy" id="2267266"/>
    <lineage>
        <taxon>Bacteria</taxon>
        <taxon>Pseudomonadati</taxon>
        <taxon>Pseudomonadota</taxon>
        <taxon>Alphaproteobacteria</taxon>
        <taxon>Hyphomicrobiales</taxon>
        <taxon>Flaviflagellibacter</taxon>
    </lineage>
</organism>
<evidence type="ECO:0000313" key="8">
    <source>
        <dbReference type="Proteomes" id="UP001595796"/>
    </source>
</evidence>
<accession>A0ABV9Z2N3</accession>
<evidence type="ECO:0000259" key="6">
    <source>
        <dbReference type="Pfam" id="PF00924"/>
    </source>
</evidence>
<proteinExistence type="predicted"/>
<dbReference type="EMBL" id="JBHSJF010000006">
    <property type="protein sequence ID" value="MFC5069260.1"/>
    <property type="molecule type" value="Genomic_DNA"/>
</dbReference>
<feature type="transmembrane region" description="Helical" evidence="5">
    <location>
        <begin position="61"/>
        <end position="82"/>
    </location>
</feature>
<protein>
    <submittedName>
        <fullName evidence="7">Mechanosensitive ion channel family protein</fullName>
    </submittedName>
</protein>
<feature type="domain" description="Mechanosensitive ion channel MscS" evidence="6">
    <location>
        <begin position="190"/>
        <end position="255"/>
    </location>
</feature>
<dbReference type="Gene3D" id="2.30.30.60">
    <property type="match status" value="1"/>
</dbReference>
<gene>
    <name evidence="7" type="ORF">ACFPFW_14685</name>
</gene>
<dbReference type="InterPro" id="IPR006685">
    <property type="entry name" value="MscS_channel_2nd"/>
</dbReference>
<name>A0ABV9Z2N3_9HYPH</name>